<gene>
    <name evidence="2" type="ORF">EHS24_006333</name>
</gene>
<keyword evidence="1" id="KW-0732">Signal</keyword>
<feature type="signal peptide" evidence="1">
    <location>
        <begin position="1"/>
        <end position="21"/>
    </location>
</feature>
<protein>
    <recommendedName>
        <fullName evidence="4">Extracellular membrane protein CFEM domain-containing protein</fullName>
    </recommendedName>
</protein>
<dbReference type="RefSeq" id="XP_028478254.1">
    <property type="nucleotide sequence ID" value="XM_028621802.1"/>
</dbReference>
<comment type="caution">
    <text evidence="2">The sequence shown here is derived from an EMBL/GenBank/DDBJ whole genome shotgun (WGS) entry which is preliminary data.</text>
</comment>
<dbReference type="AlphaFoldDB" id="A0A427Y0Y9"/>
<dbReference type="EMBL" id="RSCE01000003">
    <property type="protein sequence ID" value="RSH84806.1"/>
    <property type="molecule type" value="Genomic_DNA"/>
</dbReference>
<evidence type="ECO:0008006" key="4">
    <source>
        <dbReference type="Google" id="ProtNLM"/>
    </source>
</evidence>
<feature type="chain" id="PRO_5019553694" description="Extracellular membrane protein CFEM domain-containing protein" evidence="1">
    <location>
        <begin position="22"/>
        <end position="187"/>
    </location>
</feature>
<organism evidence="2 3">
    <name type="scientific">Apiotrichum porosum</name>
    <dbReference type="NCBI Taxonomy" id="105984"/>
    <lineage>
        <taxon>Eukaryota</taxon>
        <taxon>Fungi</taxon>
        <taxon>Dikarya</taxon>
        <taxon>Basidiomycota</taxon>
        <taxon>Agaricomycotina</taxon>
        <taxon>Tremellomycetes</taxon>
        <taxon>Trichosporonales</taxon>
        <taxon>Trichosporonaceae</taxon>
        <taxon>Apiotrichum</taxon>
    </lineage>
</organism>
<proteinExistence type="predicted"/>
<keyword evidence="3" id="KW-1185">Reference proteome</keyword>
<name>A0A427Y0Y9_9TREE</name>
<evidence type="ECO:0000256" key="1">
    <source>
        <dbReference type="SAM" id="SignalP"/>
    </source>
</evidence>
<dbReference type="GeneID" id="39590876"/>
<reference evidence="2 3" key="1">
    <citation type="submission" date="2018-11" db="EMBL/GenBank/DDBJ databases">
        <title>Genome sequence of Apiotrichum porosum DSM 27194.</title>
        <authorList>
            <person name="Aliyu H."/>
            <person name="Gorte O."/>
            <person name="Ochsenreither K."/>
        </authorList>
    </citation>
    <scope>NUCLEOTIDE SEQUENCE [LARGE SCALE GENOMIC DNA]</scope>
    <source>
        <strain evidence="2 3">DSM 27194</strain>
    </source>
</reference>
<evidence type="ECO:0000313" key="2">
    <source>
        <dbReference type="EMBL" id="RSH84806.1"/>
    </source>
</evidence>
<evidence type="ECO:0000313" key="3">
    <source>
        <dbReference type="Proteomes" id="UP000279236"/>
    </source>
</evidence>
<dbReference type="Proteomes" id="UP000279236">
    <property type="component" value="Unassembled WGS sequence"/>
</dbReference>
<accession>A0A427Y0Y9</accession>
<sequence>MLVGPALLASALAATVTPASGIDLTARQASLPIPSQCQSQCATLVKYYNACLIGDTATCIGVCNELSAVTTCTTCVTGGGSYSELNSAMSELEQACAMDSGVTSSSAVTSAGIAPSAVASAGVISGTSRATGVVTSAAGAGASVVSASAAGAASASTTAAGAQTNTGFSVSSVSLGAVGIALAAYLL</sequence>